<keyword evidence="3 7" id="KW-0812">Transmembrane</keyword>
<feature type="transmembrane region" description="Helical" evidence="7">
    <location>
        <begin position="171"/>
        <end position="189"/>
    </location>
</feature>
<evidence type="ECO:0000256" key="2">
    <source>
        <dbReference type="ARBA" id="ARBA00007168"/>
    </source>
</evidence>
<dbReference type="GO" id="GO:0022857">
    <property type="term" value="F:transmembrane transporter activity"/>
    <property type="evidence" value="ECO:0007669"/>
    <property type="project" value="UniProtKB-UniRule"/>
</dbReference>
<evidence type="ECO:0000256" key="1">
    <source>
        <dbReference type="ARBA" id="ARBA00004141"/>
    </source>
</evidence>
<dbReference type="AlphaFoldDB" id="A0A7S3ISV9"/>
<name>A0A7S3ISV9_9SPIT</name>
<dbReference type="EMBL" id="HBIH01030794">
    <property type="protein sequence ID" value="CAE0331733.1"/>
    <property type="molecule type" value="Transcribed_RNA"/>
</dbReference>
<feature type="transmembrane region" description="Helical" evidence="7">
    <location>
        <begin position="421"/>
        <end position="441"/>
    </location>
</feature>
<feature type="transmembrane region" description="Helical" evidence="7">
    <location>
        <begin position="284"/>
        <end position="305"/>
    </location>
</feature>
<feature type="transmembrane region" description="Helical" evidence="7">
    <location>
        <begin position="447"/>
        <end position="470"/>
    </location>
</feature>
<dbReference type="PANTHER" id="PTHR12385">
    <property type="entry name" value="CHOLINE TRANSPORTER-LIKE (SLC FAMILY 44)"/>
    <property type="match status" value="1"/>
</dbReference>
<evidence type="ECO:0000256" key="7">
    <source>
        <dbReference type="RuleBase" id="RU368066"/>
    </source>
</evidence>
<feature type="transmembrane region" description="Helical" evidence="7">
    <location>
        <begin position="259"/>
        <end position="278"/>
    </location>
</feature>
<dbReference type="InterPro" id="IPR007603">
    <property type="entry name" value="Choline_transptr-like"/>
</dbReference>
<feature type="transmembrane region" description="Helical" evidence="7">
    <location>
        <begin position="337"/>
        <end position="361"/>
    </location>
</feature>
<feature type="transmembrane region" description="Helical" evidence="7">
    <location>
        <begin position="196"/>
        <end position="214"/>
    </location>
</feature>
<evidence type="ECO:0000256" key="5">
    <source>
        <dbReference type="ARBA" id="ARBA00023136"/>
    </source>
</evidence>
<comment type="function">
    <text evidence="7">Choline transporter.</text>
</comment>
<comment type="similarity">
    <text evidence="2 7">Belongs to the CTL (choline transporter-like) family.</text>
</comment>
<evidence type="ECO:0000313" key="8">
    <source>
        <dbReference type="EMBL" id="CAE0331733.1"/>
    </source>
</evidence>
<keyword evidence="5 7" id="KW-0472">Membrane</keyword>
<dbReference type="PANTHER" id="PTHR12385:SF14">
    <property type="entry name" value="CHOLINE TRANSPORTER-LIKE 2"/>
    <property type="match status" value="1"/>
</dbReference>
<dbReference type="GO" id="GO:0005886">
    <property type="term" value="C:plasma membrane"/>
    <property type="evidence" value="ECO:0007669"/>
    <property type="project" value="UniProtKB-SubCell"/>
</dbReference>
<dbReference type="Pfam" id="PF04515">
    <property type="entry name" value="Choline_transpo"/>
    <property type="match status" value="1"/>
</dbReference>
<protein>
    <recommendedName>
        <fullName evidence="7">Choline transporter-like protein</fullName>
    </recommendedName>
</protein>
<proteinExistence type="inferred from homology"/>
<gene>
    <name evidence="8" type="ORF">SINC0208_LOCUS12368</name>
</gene>
<organism evidence="8">
    <name type="scientific">Strombidium inclinatum</name>
    <dbReference type="NCBI Taxonomy" id="197538"/>
    <lineage>
        <taxon>Eukaryota</taxon>
        <taxon>Sar</taxon>
        <taxon>Alveolata</taxon>
        <taxon>Ciliophora</taxon>
        <taxon>Intramacronucleata</taxon>
        <taxon>Spirotrichea</taxon>
        <taxon>Oligotrichia</taxon>
        <taxon>Strombidiidae</taxon>
        <taxon>Strombidium</taxon>
    </lineage>
</organism>
<feature type="transmembrane region" description="Helical" evidence="7">
    <location>
        <begin position="234"/>
        <end position="252"/>
    </location>
</feature>
<feature type="transmembrane region" description="Helical" evidence="7">
    <location>
        <begin position="381"/>
        <end position="401"/>
    </location>
</feature>
<feature type="transmembrane region" description="Helical" evidence="7">
    <location>
        <begin position="482"/>
        <end position="507"/>
    </location>
</feature>
<sequence>MVGTSGYGVLYGDPELLLTPWDADGNGCGYNKTTKDYPYLYFPSINLTAAQEANENMDLTSVTDILRFSMCVKECPTDNVDEVVQCRPPTFALDSATYQECVFYIGGTQYGKPLRYPTTKFANRFCVPDVGAAIEGNSSIVVEFKAQFDEYIGGSGIQTYISDIVACKDPLLISFGTAFLLGFIYMIVLRIAGGPIIYLSIVGLILGTAYGGYMLYETSLDMPVEDQYKKYYEIGSYVVWGIAGVLLCCTCFNLKNIRIGVAVMKCTAAFIGGTPQVFLAPPLAAIMIVAWFIIWAAIATFIFSVGKIMPNPDLPFLTTVEWTDETRYVFLYSLFGYLWLNAFMIGVTQFIISAACAIWYFSCTSDSNGSGSLCTGLWWVFRYHLGSIAFGAFLIALVQLIRIIFEYYKRQIMKANKDNQIVKIILWTTSYLLSCLERFVKFISKNAYIQIALTGKNFCAAAWNAFVLILTNALRFGTANSIGFIFNVLGVLFITSANGVVVYAALHYYDPFVGLATNWITPCVIGGLQGFLIGMMFMSVFSFASDTILQSFLVDEQLKRPDGMRPAIMNQFIEGIEDKKE</sequence>
<accession>A0A7S3ISV9</accession>
<reference evidence="8" key="1">
    <citation type="submission" date="2021-01" db="EMBL/GenBank/DDBJ databases">
        <authorList>
            <person name="Corre E."/>
            <person name="Pelletier E."/>
            <person name="Niang G."/>
            <person name="Scheremetjew M."/>
            <person name="Finn R."/>
            <person name="Kale V."/>
            <person name="Holt S."/>
            <person name="Cochrane G."/>
            <person name="Meng A."/>
            <person name="Brown T."/>
            <person name="Cohen L."/>
        </authorList>
    </citation>
    <scope>NUCLEOTIDE SEQUENCE</scope>
    <source>
        <strain evidence="8">S3</strain>
    </source>
</reference>
<evidence type="ECO:0000256" key="3">
    <source>
        <dbReference type="ARBA" id="ARBA00022692"/>
    </source>
</evidence>
<feature type="transmembrane region" description="Helical" evidence="7">
    <location>
        <begin position="519"/>
        <end position="544"/>
    </location>
</feature>
<comment type="subcellular location">
    <subcellularLocation>
        <location evidence="7">Cell membrane</location>
        <topology evidence="7">Multi-pass membrane protein</topology>
    </subcellularLocation>
    <subcellularLocation>
        <location evidence="1">Membrane</location>
        <topology evidence="1">Multi-pass membrane protein</topology>
    </subcellularLocation>
</comment>
<keyword evidence="4 7" id="KW-1133">Transmembrane helix</keyword>
<evidence type="ECO:0000256" key="4">
    <source>
        <dbReference type="ARBA" id="ARBA00022989"/>
    </source>
</evidence>
<keyword evidence="6" id="KW-0325">Glycoprotein</keyword>
<evidence type="ECO:0000256" key="6">
    <source>
        <dbReference type="ARBA" id="ARBA00023180"/>
    </source>
</evidence>